<gene>
    <name evidence="1" type="ORF">SS50377_21494</name>
</gene>
<accession>A0A9P8S0E4</accession>
<name>A0A9P8S0E4_9EUKA</name>
<dbReference type="RefSeq" id="XP_067766730.1">
    <property type="nucleotide sequence ID" value="XM_067905413.1"/>
</dbReference>
<dbReference type="EMBL" id="AUWU02000002">
    <property type="protein sequence ID" value="KAH0575957.1"/>
    <property type="molecule type" value="Genomic_DNA"/>
</dbReference>
<protein>
    <submittedName>
        <fullName evidence="1">Uncharacterized protein</fullName>
    </submittedName>
</protein>
<keyword evidence="2" id="KW-1185">Reference proteome</keyword>
<evidence type="ECO:0000313" key="1">
    <source>
        <dbReference type="EMBL" id="KAH0575957.1"/>
    </source>
</evidence>
<sequence length="61" mass="7136">MRKICRSLKPSTVKKCPPSRVTLSHSYCTRDEASESCQLNFMMLREELDNFILNELDDQVQ</sequence>
<reference evidence="1 2" key="1">
    <citation type="journal article" date="2014" name="PLoS Genet.">
        <title>The Genome of Spironucleus salmonicida Highlights a Fish Pathogen Adapted to Fluctuating Environments.</title>
        <authorList>
            <person name="Xu F."/>
            <person name="Jerlstrom-Hultqvist J."/>
            <person name="Einarsson E."/>
            <person name="Astvaldsson A."/>
            <person name="Svard S.G."/>
            <person name="Andersson J.O."/>
        </authorList>
    </citation>
    <scope>NUCLEOTIDE SEQUENCE [LARGE SCALE GENOMIC DNA]</scope>
    <source>
        <strain evidence="1 2">ATCC 50377</strain>
    </source>
</reference>
<dbReference type="Proteomes" id="UP000018208">
    <property type="component" value="Unassembled WGS sequence"/>
</dbReference>
<dbReference type="KEGG" id="ssao:94295517"/>
<comment type="caution">
    <text evidence="1">The sequence shown here is derived from an EMBL/GenBank/DDBJ whole genome shotgun (WGS) entry which is preliminary data.</text>
</comment>
<proteinExistence type="predicted"/>
<organism evidence="1 2">
    <name type="scientific">Spironucleus salmonicida</name>
    <dbReference type="NCBI Taxonomy" id="348837"/>
    <lineage>
        <taxon>Eukaryota</taxon>
        <taxon>Metamonada</taxon>
        <taxon>Diplomonadida</taxon>
        <taxon>Hexamitidae</taxon>
        <taxon>Hexamitinae</taxon>
        <taxon>Spironucleus</taxon>
    </lineage>
</organism>
<evidence type="ECO:0000313" key="2">
    <source>
        <dbReference type="Proteomes" id="UP000018208"/>
    </source>
</evidence>
<dbReference type="GeneID" id="94295517"/>
<dbReference type="AlphaFoldDB" id="A0A9P8S0E4"/>